<name>A0ABS2STS4_9BACI</name>
<evidence type="ECO:0000313" key="3">
    <source>
        <dbReference type="Proteomes" id="UP001179280"/>
    </source>
</evidence>
<sequence length="149" mass="17509">MEWSLKQFNELSPGELYAIIKARIEVFVMEQRCIFQDLDDIDQESYHLFLMNEKEVAAYARLIPSGVEYVESSIGRVLVSKAYRGQGLGHVLMEQGMDFLTNQLKEKTIKLKAEFYIKELYEEYGFKQISAIFLEDEIEHAYMLYQKGR</sequence>
<feature type="domain" description="N-acetyltransferase" evidence="1">
    <location>
        <begin position="6"/>
        <end position="149"/>
    </location>
</feature>
<reference evidence="2" key="1">
    <citation type="submission" date="2021-01" db="EMBL/GenBank/DDBJ databases">
        <title>Genomic Encyclopedia of Type Strains, Phase IV (KMG-IV): sequencing the most valuable type-strain genomes for metagenomic binning, comparative biology and taxonomic classification.</title>
        <authorList>
            <person name="Goeker M."/>
        </authorList>
    </citation>
    <scope>NUCLEOTIDE SEQUENCE</scope>
    <source>
        <strain evidence="2">DSM 21943</strain>
    </source>
</reference>
<dbReference type="Proteomes" id="UP001179280">
    <property type="component" value="Unassembled WGS sequence"/>
</dbReference>
<evidence type="ECO:0000259" key="1">
    <source>
        <dbReference type="PROSITE" id="PS51186"/>
    </source>
</evidence>
<dbReference type="InterPro" id="IPR016181">
    <property type="entry name" value="Acyl_CoA_acyltransferase"/>
</dbReference>
<keyword evidence="3" id="KW-1185">Reference proteome</keyword>
<comment type="caution">
    <text evidence="2">The sequence shown here is derived from an EMBL/GenBank/DDBJ whole genome shotgun (WGS) entry which is preliminary data.</text>
</comment>
<gene>
    <name evidence="2" type="ORF">JOC54_002200</name>
</gene>
<dbReference type="Gene3D" id="3.40.630.30">
    <property type="match status" value="1"/>
</dbReference>
<dbReference type="CDD" id="cd04301">
    <property type="entry name" value="NAT_SF"/>
    <property type="match status" value="1"/>
</dbReference>
<proteinExistence type="predicted"/>
<evidence type="ECO:0000313" key="2">
    <source>
        <dbReference type="EMBL" id="MBM7838930.1"/>
    </source>
</evidence>
<dbReference type="InterPro" id="IPR000182">
    <property type="entry name" value="GNAT_dom"/>
</dbReference>
<accession>A0ABS2STS4</accession>
<protein>
    <submittedName>
        <fullName evidence="2">ElaA protein</fullName>
    </submittedName>
</protein>
<dbReference type="RefSeq" id="WP_054793783.1">
    <property type="nucleotide sequence ID" value="NZ_JAFBCV010000006.1"/>
</dbReference>
<dbReference type="EMBL" id="JAFBCV010000006">
    <property type="protein sequence ID" value="MBM7838930.1"/>
    <property type="molecule type" value="Genomic_DNA"/>
</dbReference>
<dbReference type="PROSITE" id="PS51186">
    <property type="entry name" value="GNAT"/>
    <property type="match status" value="1"/>
</dbReference>
<dbReference type="Pfam" id="PF13673">
    <property type="entry name" value="Acetyltransf_10"/>
    <property type="match status" value="1"/>
</dbReference>
<organism evidence="2 3">
    <name type="scientific">Shouchella xiaoxiensis</name>
    <dbReference type="NCBI Taxonomy" id="766895"/>
    <lineage>
        <taxon>Bacteria</taxon>
        <taxon>Bacillati</taxon>
        <taxon>Bacillota</taxon>
        <taxon>Bacilli</taxon>
        <taxon>Bacillales</taxon>
        <taxon>Bacillaceae</taxon>
        <taxon>Shouchella</taxon>
    </lineage>
</organism>
<dbReference type="SUPFAM" id="SSF55729">
    <property type="entry name" value="Acyl-CoA N-acyltransferases (Nat)"/>
    <property type="match status" value="1"/>
</dbReference>